<dbReference type="GO" id="GO:1904262">
    <property type="term" value="P:negative regulation of TORC1 signaling"/>
    <property type="evidence" value="ECO:0007669"/>
    <property type="project" value="UniProtKB-ARBA"/>
</dbReference>
<evidence type="ECO:0000256" key="1">
    <source>
        <dbReference type="SAM" id="MobiDB-lite"/>
    </source>
</evidence>
<feature type="compositionally biased region" description="Polar residues" evidence="1">
    <location>
        <begin position="1"/>
        <end position="14"/>
    </location>
</feature>
<dbReference type="SMART" id="SM00577">
    <property type="entry name" value="CPDc"/>
    <property type="match status" value="1"/>
</dbReference>
<accession>S8G2G5</accession>
<dbReference type="InterPro" id="IPR004274">
    <property type="entry name" value="FCP1_dom"/>
</dbReference>
<dbReference type="InParanoid" id="S8G2G5"/>
<dbReference type="EMBL" id="KE504126">
    <property type="protein sequence ID" value="EPT04500.1"/>
    <property type="molecule type" value="Genomic_DNA"/>
</dbReference>
<dbReference type="PANTHER" id="PTHR12210">
    <property type="entry name" value="DULLARD PROTEIN PHOSPHATASE"/>
    <property type="match status" value="1"/>
</dbReference>
<dbReference type="FunFam" id="3.40.50.1000:FF:000043">
    <property type="entry name" value="General stress response phosphoprotein phosphatase Psr1/2"/>
    <property type="match status" value="1"/>
</dbReference>
<name>S8G2G5_FOMSC</name>
<dbReference type="GO" id="GO:0045944">
    <property type="term" value="P:positive regulation of transcription by RNA polymerase II"/>
    <property type="evidence" value="ECO:0007669"/>
    <property type="project" value="UniProtKB-ARBA"/>
</dbReference>
<feature type="compositionally biased region" description="Acidic residues" evidence="1">
    <location>
        <begin position="39"/>
        <end position="49"/>
    </location>
</feature>
<dbReference type="HOGENOM" id="CLU_020262_9_0_1"/>
<protein>
    <recommendedName>
        <fullName evidence="2">FCP1 homology domain-containing protein</fullName>
    </recommendedName>
</protein>
<evidence type="ECO:0000313" key="4">
    <source>
        <dbReference type="Proteomes" id="UP000015241"/>
    </source>
</evidence>
<dbReference type="eggNOG" id="KOG1605">
    <property type="taxonomic scope" value="Eukaryota"/>
</dbReference>
<dbReference type="NCBIfam" id="TIGR02251">
    <property type="entry name" value="HIF-SF_euk"/>
    <property type="match status" value="1"/>
</dbReference>
<feature type="domain" description="FCP1 homology" evidence="2">
    <location>
        <begin position="86"/>
        <end position="244"/>
    </location>
</feature>
<dbReference type="Gene3D" id="3.40.50.1000">
    <property type="entry name" value="HAD superfamily/HAD-like"/>
    <property type="match status" value="1"/>
</dbReference>
<reference evidence="3 4" key="1">
    <citation type="journal article" date="2012" name="Science">
        <title>The Paleozoic origin of enzymatic lignin decomposition reconstructed from 31 fungal genomes.</title>
        <authorList>
            <person name="Floudas D."/>
            <person name="Binder M."/>
            <person name="Riley R."/>
            <person name="Barry K."/>
            <person name="Blanchette R.A."/>
            <person name="Henrissat B."/>
            <person name="Martinez A.T."/>
            <person name="Otillar R."/>
            <person name="Spatafora J.W."/>
            <person name="Yadav J.S."/>
            <person name="Aerts A."/>
            <person name="Benoit I."/>
            <person name="Boyd A."/>
            <person name="Carlson A."/>
            <person name="Copeland A."/>
            <person name="Coutinho P.M."/>
            <person name="de Vries R.P."/>
            <person name="Ferreira P."/>
            <person name="Findley K."/>
            <person name="Foster B."/>
            <person name="Gaskell J."/>
            <person name="Glotzer D."/>
            <person name="Gorecki P."/>
            <person name="Heitman J."/>
            <person name="Hesse C."/>
            <person name="Hori C."/>
            <person name="Igarashi K."/>
            <person name="Jurgens J.A."/>
            <person name="Kallen N."/>
            <person name="Kersten P."/>
            <person name="Kohler A."/>
            <person name="Kuees U."/>
            <person name="Kumar T.K.A."/>
            <person name="Kuo A."/>
            <person name="LaButti K."/>
            <person name="Larrondo L.F."/>
            <person name="Lindquist E."/>
            <person name="Ling A."/>
            <person name="Lombard V."/>
            <person name="Lucas S."/>
            <person name="Lundell T."/>
            <person name="Martin R."/>
            <person name="McLaughlin D.J."/>
            <person name="Morgenstern I."/>
            <person name="Morin E."/>
            <person name="Murat C."/>
            <person name="Nagy L.G."/>
            <person name="Nolan M."/>
            <person name="Ohm R.A."/>
            <person name="Patyshakuliyeva A."/>
            <person name="Rokas A."/>
            <person name="Ruiz-Duenas F.J."/>
            <person name="Sabat G."/>
            <person name="Salamov A."/>
            <person name="Samejima M."/>
            <person name="Schmutz J."/>
            <person name="Slot J.C."/>
            <person name="St John F."/>
            <person name="Stenlid J."/>
            <person name="Sun H."/>
            <person name="Sun S."/>
            <person name="Syed K."/>
            <person name="Tsang A."/>
            <person name="Wiebenga A."/>
            <person name="Young D."/>
            <person name="Pisabarro A."/>
            <person name="Eastwood D.C."/>
            <person name="Martin F."/>
            <person name="Cullen D."/>
            <person name="Grigoriev I.V."/>
            <person name="Hibbett D.S."/>
        </authorList>
    </citation>
    <scope>NUCLEOTIDE SEQUENCE</scope>
    <source>
        <strain evidence="4">FP-58527</strain>
    </source>
</reference>
<dbReference type="InterPro" id="IPR036412">
    <property type="entry name" value="HAD-like_sf"/>
</dbReference>
<evidence type="ECO:0000259" key="2">
    <source>
        <dbReference type="PROSITE" id="PS50969"/>
    </source>
</evidence>
<dbReference type="CDD" id="cd07521">
    <property type="entry name" value="HAD_FCP1-like"/>
    <property type="match status" value="1"/>
</dbReference>
<dbReference type="FunCoup" id="S8G2G5">
    <property type="interactions" value="135"/>
</dbReference>
<dbReference type="GO" id="GO:0009651">
    <property type="term" value="P:response to salt stress"/>
    <property type="evidence" value="ECO:0007669"/>
    <property type="project" value="UniProtKB-ARBA"/>
</dbReference>
<organism evidence="3 4">
    <name type="scientific">Fomitopsis schrenkii</name>
    <name type="common">Brown rot fungus</name>
    <dbReference type="NCBI Taxonomy" id="2126942"/>
    <lineage>
        <taxon>Eukaryota</taxon>
        <taxon>Fungi</taxon>
        <taxon>Dikarya</taxon>
        <taxon>Basidiomycota</taxon>
        <taxon>Agaricomycotina</taxon>
        <taxon>Agaricomycetes</taxon>
        <taxon>Polyporales</taxon>
        <taxon>Fomitopsis</taxon>
    </lineage>
</organism>
<dbReference type="PROSITE" id="PS50969">
    <property type="entry name" value="FCP1"/>
    <property type="match status" value="1"/>
</dbReference>
<dbReference type="SUPFAM" id="SSF56784">
    <property type="entry name" value="HAD-like"/>
    <property type="match status" value="1"/>
</dbReference>
<gene>
    <name evidence="3" type="ORF">FOMPIDRAFT_1027771</name>
</gene>
<dbReference type="GO" id="GO:0034198">
    <property type="term" value="P:cellular response to amino acid starvation"/>
    <property type="evidence" value="ECO:0007669"/>
    <property type="project" value="UniProtKB-ARBA"/>
</dbReference>
<dbReference type="OrthoDB" id="277011at2759"/>
<sequence>MTSGAVQPPGSTGEESPHDHIHGQGRESGTESDGSTSFTEDEDLEDQGPLDDIEDEEERLIMNGGAGIPLGPDGVPRPLLPPILPKHQGRKCLVLDLDETLVHSSFKSIQQADYVVPVEIEYHWHNVYVIKRPGVDNFLKRMGEIYEVVVFTASLSKYADPVLDKLDVHRVVTHRLFRESCYNHRGNYVKDLSQLGRPIADTIIIDNSPASYIFHPNNAVPVSSWFNDPHDTELTDLCPFLADLGQVDDVRGVLDGGL</sequence>
<dbReference type="Pfam" id="PF03031">
    <property type="entry name" value="NIF"/>
    <property type="match status" value="1"/>
</dbReference>
<dbReference type="InterPro" id="IPR050365">
    <property type="entry name" value="TIM50"/>
</dbReference>
<dbReference type="Proteomes" id="UP000015241">
    <property type="component" value="Unassembled WGS sequence"/>
</dbReference>
<proteinExistence type="predicted"/>
<dbReference type="AlphaFoldDB" id="S8G2G5"/>
<feature type="compositionally biased region" description="Basic and acidic residues" evidence="1">
    <location>
        <begin position="15"/>
        <end position="29"/>
    </location>
</feature>
<dbReference type="STRING" id="743788.S8G2G5"/>
<dbReference type="GO" id="GO:0016791">
    <property type="term" value="F:phosphatase activity"/>
    <property type="evidence" value="ECO:0007669"/>
    <property type="project" value="InterPro"/>
</dbReference>
<keyword evidence="4" id="KW-1185">Reference proteome</keyword>
<dbReference type="InterPro" id="IPR011948">
    <property type="entry name" value="Dullard_phosphatase"/>
</dbReference>
<evidence type="ECO:0000313" key="3">
    <source>
        <dbReference type="EMBL" id="EPT04500.1"/>
    </source>
</evidence>
<feature type="region of interest" description="Disordered" evidence="1">
    <location>
        <begin position="1"/>
        <end position="49"/>
    </location>
</feature>
<dbReference type="InterPro" id="IPR023214">
    <property type="entry name" value="HAD_sf"/>
</dbReference>